<organism evidence="7 8">
    <name type="scientific">Volvox africanus</name>
    <dbReference type="NCBI Taxonomy" id="51714"/>
    <lineage>
        <taxon>Eukaryota</taxon>
        <taxon>Viridiplantae</taxon>
        <taxon>Chlorophyta</taxon>
        <taxon>core chlorophytes</taxon>
        <taxon>Chlorophyceae</taxon>
        <taxon>CS clade</taxon>
        <taxon>Chlamydomonadales</taxon>
        <taxon>Volvocaceae</taxon>
        <taxon>Volvox</taxon>
    </lineage>
</organism>
<dbReference type="CDD" id="cd09272">
    <property type="entry name" value="RNase_HI_RT_Ty1"/>
    <property type="match status" value="1"/>
</dbReference>
<evidence type="ECO:0000256" key="2">
    <source>
        <dbReference type="ARBA" id="ARBA00022723"/>
    </source>
</evidence>
<evidence type="ECO:0000256" key="3">
    <source>
        <dbReference type="ARBA" id="ARBA00022750"/>
    </source>
</evidence>
<dbReference type="PANTHER" id="PTHR42648">
    <property type="entry name" value="TRANSPOSASE, PUTATIVE-RELATED"/>
    <property type="match status" value="1"/>
</dbReference>
<evidence type="ECO:0000256" key="5">
    <source>
        <dbReference type="SAM" id="MobiDB-lite"/>
    </source>
</evidence>
<evidence type="ECO:0000313" key="8">
    <source>
        <dbReference type="Proteomes" id="UP001165090"/>
    </source>
</evidence>
<dbReference type="InterPro" id="IPR001584">
    <property type="entry name" value="Integrase_cat-core"/>
</dbReference>
<proteinExistence type="predicted"/>
<dbReference type="Pfam" id="PF13976">
    <property type="entry name" value="gag_pre-integrs"/>
    <property type="match status" value="1"/>
</dbReference>
<dbReference type="InterPro" id="IPR039537">
    <property type="entry name" value="Retrotran_Ty1/copia-like"/>
</dbReference>
<accession>A0ABQ5RTX2</accession>
<feature type="compositionally biased region" description="Acidic residues" evidence="5">
    <location>
        <begin position="713"/>
        <end position="722"/>
    </location>
</feature>
<dbReference type="SUPFAM" id="SSF56672">
    <property type="entry name" value="DNA/RNA polymerases"/>
    <property type="match status" value="1"/>
</dbReference>
<dbReference type="EMBL" id="BSDZ01000008">
    <property type="protein sequence ID" value="GLI60774.1"/>
    <property type="molecule type" value="Genomic_DNA"/>
</dbReference>
<sequence length="1361" mass="150299">MYGIQKVFTMGKDRLDEPLDLHNYSTWKLRFQLLCAELGYSRALLQAPIAEADVIISDKVKSVMAKNVKNHHLQTIVRAANAKAAWDALAATFASTCNTRKVALRQELSDFKMANGEELPIYISRARQLQSDLLDVGHAVADTELSTIVIKGLPSKYHVVTTALTMREGELDFSQVVARLMAYVIPDEDNNESSSAFITHRSGGKFNPTSRHQTSKQRSKSNAICHYCGKPGHFIGVCKKRLADQQQQNNGRGGGNLQRREPTKMAYAVGSESRSDAWHLDSASEWHITYDASELKDLRAVRPEEKFTLVGYDGSRHQPTHVGQYTMWSNTVKGLQIELKNVYVVPKATVKLISAGIFDERGATILLGNDKALVQAKGRTILRADKVGRLYAIRHHAAGRSVGKGRSCAAVGSEGSKAALWHRRLGHLGYKSLERMCREHMVTGMDLDRASLEAARSRICEPCIYAKQTRGPFPSTGHKAAKPLGLIHLDVCGPMPETSIGGSRYVTTLLDDCTGFSTVAFTDTKDAVRKKVKIMIEALENMTGRRVKEARTDRGTEFLNTVLGAYFGEKGIIHGTTVGYSPEQNGAAERLNRTLLEKTRAMLAESGLPQKLWAEAMATANLLRNVSPVVGASVTPHEAFMGVKPDISHLRVFGSTAYAHVPKEKRNKLQPVSKKGVLVGYEQGRQYRILINNLISTHSTVKFDESTVGDRYEDSDEEDVEESGGVPSPGGGGDTPVNTDMDQGAAEVNHGASTSSGQTAAPQRHAGIPAAQFPRTQNTAQSRGGNGGDAMTGEGPVQQQNHNNDGADVNMQERRYPLRERKRLIEWRHEPNGRVTFGRINAAIEEEVPEPASYQEATDGPYAEEWRSAMDEEISAQLTNGTWELAKPPPGARILPCRWVYKVKRAEDGEIERYKARLVAKGYEQRAGIDYGELFAPTSRFASLRMLLAVAAAKAMPIHQLDVSTAFLNGELEEELWMQQPPGYESADPEQACRLLRSIYGLKQAPRCWYMKLAAELDKLGFEPSVADPALFIKKDEKEIVYLLVHVDDIIITSEDEAMIRRVKTEIGQAFKIRDLGEAKVFLGMEISRGAHGEVKLSQRRYIEELLQRHQLVNAKPRKTPLPPGTRALPAEDNNKELVDNTKYRALVGELNYLATSTRPDISQAMSVLARFMGNPSKVHMGLALGVLRYLAGTKELGLCYDGDGDLTMVGYSDSDWAGDPATRRSTTGYVFLLNSAAISWNSQLQRTAAASTVEAEYQATAAAVREALWLRKLTRDLGLRTQAIQIRTDSEGSMSLGNNPIMSVRSKHIDVQHHLVRERVLRKEVALTHCSTEDMVADVLTKALGEIKFKKCITAMGLAE</sequence>
<dbReference type="InterPro" id="IPR013103">
    <property type="entry name" value="RVT_2"/>
</dbReference>
<keyword evidence="1" id="KW-0645">Protease</keyword>
<comment type="caution">
    <text evidence="7">The sequence shown here is derived from an EMBL/GenBank/DDBJ whole genome shotgun (WGS) entry which is preliminary data.</text>
</comment>
<keyword evidence="8" id="KW-1185">Reference proteome</keyword>
<keyword evidence="3" id="KW-0064">Aspartyl protease</keyword>
<dbReference type="InterPro" id="IPR043502">
    <property type="entry name" value="DNA/RNA_pol_sf"/>
</dbReference>
<keyword evidence="4" id="KW-0378">Hydrolase</keyword>
<feature type="region of interest" description="Disordered" evidence="5">
    <location>
        <begin position="706"/>
        <end position="810"/>
    </location>
</feature>
<dbReference type="SUPFAM" id="SSF53098">
    <property type="entry name" value="Ribonuclease H-like"/>
    <property type="match status" value="1"/>
</dbReference>
<feature type="region of interest" description="Disordered" evidence="5">
    <location>
        <begin position="194"/>
        <end position="219"/>
    </location>
</feature>
<evidence type="ECO:0000256" key="1">
    <source>
        <dbReference type="ARBA" id="ARBA00022670"/>
    </source>
</evidence>
<gene>
    <name evidence="7" type="ORF">VaNZ11_003006</name>
</gene>
<dbReference type="PANTHER" id="PTHR42648:SF28">
    <property type="entry name" value="TRANSPOSON-ENCODED PROTEIN WITH RIBONUCLEASE H-LIKE AND RETROVIRUS ZINC FINGER-LIKE DOMAINS"/>
    <property type="match status" value="1"/>
</dbReference>
<dbReference type="Proteomes" id="UP001165090">
    <property type="component" value="Unassembled WGS sequence"/>
</dbReference>
<dbReference type="InterPro" id="IPR036397">
    <property type="entry name" value="RNaseH_sf"/>
</dbReference>
<feature type="domain" description="Integrase catalytic" evidence="6">
    <location>
        <begin position="479"/>
        <end position="644"/>
    </location>
</feature>
<feature type="compositionally biased region" description="Polar residues" evidence="5">
    <location>
        <begin position="751"/>
        <end position="761"/>
    </location>
</feature>
<name>A0ABQ5RTX2_9CHLO</name>
<dbReference type="InterPro" id="IPR036875">
    <property type="entry name" value="Znf_CCHC_sf"/>
</dbReference>
<dbReference type="Gene3D" id="3.30.420.10">
    <property type="entry name" value="Ribonuclease H-like superfamily/Ribonuclease H"/>
    <property type="match status" value="1"/>
</dbReference>
<dbReference type="Pfam" id="PF22936">
    <property type="entry name" value="Pol_BBD"/>
    <property type="match status" value="1"/>
</dbReference>
<evidence type="ECO:0000256" key="4">
    <source>
        <dbReference type="ARBA" id="ARBA00022801"/>
    </source>
</evidence>
<dbReference type="Pfam" id="PF14223">
    <property type="entry name" value="Retrotran_gag_2"/>
    <property type="match status" value="1"/>
</dbReference>
<dbReference type="Pfam" id="PF07727">
    <property type="entry name" value="RVT_2"/>
    <property type="match status" value="1"/>
</dbReference>
<dbReference type="InterPro" id="IPR012337">
    <property type="entry name" value="RNaseH-like_sf"/>
</dbReference>
<feature type="compositionally biased region" description="Polar residues" evidence="5">
    <location>
        <begin position="774"/>
        <end position="783"/>
    </location>
</feature>
<dbReference type="SUPFAM" id="SSF57756">
    <property type="entry name" value="Retrovirus zinc finger-like domains"/>
    <property type="match status" value="1"/>
</dbReference>
<dbReference type="Pfam" id="PF25597">
    <property type="entry name" value="SH3_retrovirus"/>
    <property type="match status" value="1"/>
</dbReference>
<keyword evidence="2" id="KW-0479">Metal-binding</keyword>
<evidence type="ECO:0000313" key="7">
    <source>
        <dbReference type="EMBL" id="GLI60774.1"/>
    </source>
</evidence>
<dbReference type="InterPro" id="IPR054722">
    <property type="entry name" value="PolX-like_BBD"/>
</dbReference>
<evidence type="ECO:0000259" key="6">
    <source>
        <dbReference type="PROSITE" id="PS50994"/>
    </source>
</evidence>
<dbReference type="InterPro" id="IPR025724">
    <property type="entry name" value="GAG-pre-integrase_dom"/>
</dbReference>
<dbReference type="InterPro" id="IPR057670">
    <property type="entry name" value="SH3_retrovirus"/>
</dbReference>
<dbReference type="PROSITE" id="PS50994">
    <property type="entry name" value="INTEGRASE"/>
    <property type="match status" value="1"/>
</dbReference>
<reference evidence="7 8" key="1">
    <citation type="journal article" date="2023" name="IScience">
        <title>Expanded male sex-determining region conserved during the evolution of homothallism in the green alga Volvox.</title>
        <authorList>
            <person name="Yamamoto K."/>
            <person name="Matsuzaki R."/>
            <person name="Mahakham W."/>
            <person name="Heman W."/>
            <person name="Sekimoto H."/>
            <person name="Kawachi M."/>
            <person name="Minakuchi Y."/>
            <person name="Toyoda A."/>
            <person name="Nozaki H."/>
        </authorList>
    </citation>
    <scope>NUCLEOTIDE SEQUENCE [LARGE SCALE GENOMIC DNA]</scope>
    <source>
        <strain evidence="7 8">NIES-4468</strain>
    </source>
</reference>
<protein>
    <recommendedName>
        <fullName evidence="6">Integrase catalytic domain-containing protein</fullName>
    </recommendedName>
</protein>